<keyword evidence="2" id="KW-1185">Reference proteome</keyword>
<proteinExistence type="predicted"/>
<organism evidence="1 2">
    <name type="scientific">Clydaea vesicula</name>
    <dbReference type="NCBI Taxonomy" id="447962"/>
    <lineage>
        <taxon>Eukaryota</taxon>
        <taxon>Fungi</taxon>
        <taxon>Fungi incertae sedis</taxon>
        <taxon>Chytridiomycota</taxon>
        <taxon>Chytridiomycota incertae sedis</taxon>
        <taxon>Chytridiomycetes</taxon>
        <taxon>Lobulomycetales</taxon>
        <taxon>Lobulomycetaceae</taxon>
        <taxon>Clydaea</taxon>
    </lineage>
</organism>
<evidence type="ECO:0000313" key="2">
    <source>
        <dbReference type="Proteomes" id="UP001211065"/>
    </source>
</evidence>
<comment type="caution">
    <text evidence="1">The sequence shown here is derived from an EMBL/GenBank/DDBJ whole genome shotgun (WGS) entry which is preliminary data.</text>
</comment>
<accession>A0AAD5XW77</accession>
<evidence type="ECO:0000313" key="1">
    <source>
        <dbReference type="EMBL" id="KAJ3204790.1"/>
    </source>
</evidence>
<dbReference type="EMBL" id="JADGJW010001265">
    <property type="protein sequence ID" value="KAJ3204790.1"/>
    <property type="molecule type" value="Genomic_DNA"/>
</dbReference>
<gene>
    <name evidence="1" type="ORF">HK099_001021</name>
</gene>
<protein>
    <submittedName>
        <fullName evidence="1">Uncharacterized protein</fullName>
    </submittedName>
</protein>
<dbReference type="AlphaFoldDB" id="A0AAD5XW77"/>
<sequence length="102" mass="11449">MDAMVHTIGNGKQKFNVWYPAKNSGNWSSTLIEMAIDLVLDTRELEQDSFTVNLTEVGWDGVVAKEIICPESCPDVILLGTTQLANRLQKKVKKKNTYKFSS</sequence>
<reference evidence="1" key="1">
    <citation type="submission" date="2020-05" db="EMBL/GenBank/DDBJ databases">
        <title>Phylogenomic resolution of chytrid fungi.</title>
        <authorList>
            <person name="Stajich J.E."/>
            <person name="Amses K."/>
            <person name="Simmons R."/>
            <person name="Seto K."/>
            <person name="Myers J."/>
            <person name="Bonds A."/>
            <person name="Quandt C.A."/>
            <person name="Barry K."/>
            <person name="Liu P."/>
            <person name="Grigoriev I."/>
            <person name="Longcore J.E."/>
            <person name="James T.Y."/>
        </authorList>
    </citation>
    <scope>NUCLEOTIDE SEQUENCE</scope>
    <source>
        <strain evidence="1">JEL0476</strain>
    </source>
</reference>
<name>A0AAD5XW77_9FUNG</name>
<dbReference type="Proteomes" id="UP001211065">
    <property type="component" value="Unassembled WGS sequence"/>
</dbReference>